<gene>
    <name evidence="1" type="ORF">MRATA1EN1_LOCUS3476</name>
</gene>
<dbReference type="EMBL" id="OX459947">
    <property type="protein sequence ID" value="CAI9154514.1"/>
    <property type="molecule type" value="Genomic_DNA"/>
</dbReference>
<evidence type="ECO:0000313" key="1">
    <source>
        <dbReference type="EMBL" id="CAI9154514.1"/>
    </source>
</evidence>
<dbReference type="Proteomes" id="UP001176941">
    <property type="component" value="Chromosome 11"/>
</dbReference>
<reference evidence="1" key="1">
    <citation type="submission" date="2023-04" db="EMBL/GenBank/DDBJ databases">
        <authorList>
            <consortium name="ELIXIR-Norway"/>
        </authorList>
    </citation>
    <scope>NUCLEOTIDE SEQUENCE [LARGE SCALE GENOMIC DNA]</scope>
</reference>
<evidence type="ECO:0000313" key="2">
    <source>
        <dbReference type="Proteomes" id="UP001176941"/>
    </source>
</evidence>
<sequence>MSLVATSQSDWRFIPSPHSDCEHFGVHSSAEEVFINICSLPCSQGCRDQRGEALCLHHREAQAEVARPGVSSSRASTVLTALLSACVSLPALNKTSLPL</sequence>
<proteinExistence type="predicted"/>
<name>A0ABN8Y3V6_RANTA</name>
<protein>
    <submittedName>
        <fullName evidence="1">Uncharacterized protein</fullName>
    </submittedName>
</protein>
<accession>A0ABN8Y3V6</accession>
<keyword evidence="2" id="KW-1185">Reference proteome</keyword>
<organism evidence="1 2">
    <name type="scientific">Rangifer tarandus platyrhynchus</name>
    <name type="common">Svalbard reindeer</name>
    <dbReference type="NCBI Taxonomy" id="3082113"/>
    <lineage>
        <taxon>Eukaryota</taxon>
        <taxon>Metazoa</taxon>
        <taxon>Chordata</taxon>
        <taxon>Craniata</taxon>
        <taxon>Vertebrata</taxon>
        <taxon>Euteleostomi</taxon>
        <taxon>Mammalia</taxon>
        <taxon>Eutheria</taxon>
        <taxon>Laurasiatheria</taxon>
        <taxon>Artiodactyla</taxon>
        <taxon>Ruminantia</taxon>
        <taxon>Pecora</taxon>
        <taxon>Cervidae</taxon>
        <taxon>Odocoileinae</taxon>
        <taxon>Rangifer</taxon>
    </lineage>
</organism>